<dbReference type="GeneID" id="18911915"/>
<proteinExistence type="predicted"/>
<keyword evidence="2" id="KW-1185">Reference proteome</keyword>
<dbReference type="EMBL" id="JH930851">
    <property type="protein sequence ID" value="EKM48648.1"/>
    <property type="molecule type" value="Genomic_DNA"/>
</dbReference>
<evidence type="ECO:0000313" key="2">
    <source>
        <dbReference type="Proteomes" id="UP000008370"/>
    </source>
</evidence>
<name>K5VC24_PHACS</name>
<dbReference type="KEGG" id="pco:PHACADRAFT_202563"/>
<dbReference type="RefSeq" id="XP_007402800.1">
    <property type="nucleotide sequence ID" value="XM_007402738.1"/>
</dbReference>
<dbReference type="HOGENOM" id="CLU_871866_0_0_1"/>
<reference evidence="1 2" key="1">
    <citation type="journal article" date="2012" name="BMC Genomics">
        <title>Comparative genomics of the white-rot fungi, Phanerochaete carnosa and P. chrysosporium, to elucidate the genetic basis of the distinct wood types they colonize.</title>
        <authorList>
            <person name="Suzuki H."/>
            <person name="MacDonald J."/>
            <person name="Syed K."/>
            <person name="Salamov A."/>
            <person name="Hori C."/>
            <person name="Aerts A."/>
            <person name="Henrissat B."/>
            <person name="Wiebenga A."/>
            <person name="vanKuyk P.A."/>
            <person name="Barry K."/>
            <person name="Lindquist E."/>
            <person name="LaButti K."/>
            <person name="Lapidus A."/>
            <person name="Lucas S."/>
            <person name="Coutinho P."/>
            <person name="Gong Y."/>
            <person name="Samejima M."/>
            <person name="Mahadevan R."/>
            <person name="Abou-Zaid M."/>
            <person name="de Vries R.P."/>
            <person name="Igarashi K."/>
            <person name="Yadav J.S."/>
            <person name="Grigoriev I.V."/>
            <person name="Master E.R."/>
        </authorList>
    </citation>
    <scope>NUCLEOTIDE SEQUENCE [LARGE SCALE GENOMIC DNA]</scope>
    <source>
        <strain evidence="1 2">HHB-10118-sp</strain>
    </source>
</reference>
<dbReference type="AlphaFoldDB" id="K5VC24"/>
<gene>
    <name evidence="1" type="ORF">PHACADRAFT_202563</name>
</gene>
<accession>K5VC24</accession>
<organism evidence="1 2">
    <name type="scientific">Phanerochaete carnosa (strain HHB-10118-sp)</name>
    <name type="common">White-rot fungus</name>
    <name type="synonym">Peniophora carnosa</name>
    <dbReference type="NCBI Taxonomy" id="650164"/>
    <lineage>
        <taxon>Eukaryota</taxon>
        <taxon>Fungi</taxon>
        <taxon>Dikarya</taxon>
        <taxon>Basidiomycota</taxon>
        <taxon>Agaricomycotina</taxon>
        <taxon>Agaricomycetes</taxon>
        <taxon>Polyporales</taxon>
        <taxon>Phanerochaetaceae</taxon>
        <taxon>Phanerochaete</taxon>
    </lineage>
</organism>
<protein>
    <submittedName>
        <fullName evidence="1">Uncharacterized protein</fullName>
    </submittedName>
</protein>
<evidence type="ECO:0000313" key="1">
    <source>
        <dbReference type="EMBL" id="EKM48648.1"/>
    </source>
</evidence>
<dbReference type="InParanoid" id="K5VC24"/>
<dbReference type="Proteomes" id="UP000008370">
    <property type="component" value="Unassembled WGS sequence"/>
</dbReference>
<sequence>MGSEFAREFDDEINKVNEVNASNEQAAAYLAGVNEEIDHAARHPRSCRSPDIWDVYDLSPPSSSRSTYSYRPPSPTLSWEVERALSCEGDAYRQAAAEHDVAEATIYQAGIDESVENAVLTWDPSQMDKKMQVDYVALASAAVLTNITLSVSMMETTSRIQRWQHHVASVGHLPRFELPWGGYYEEPESLPENPPMGSQFAQDFNQEIEHANECDQEIEHTNDNNHPAASLYLAELEEEVQGADNRWLLPSPEILTISLTPSPTYYCSPTPSPSISWKAERALSNEAAARPDIAEATAYQAALDESVDAVETEHMECEE</sequence>